<keyword evidence="3" id="KW-0378">Hydrolase</keyword>
<comment type="similarity">
    <text evidence="1">Belongs to the peptidase S9A family.</text>
</comment>
<organism evidence="7 8">
    <name type="scientific">Xanthocytophaga flava</name>
    <dbReference type="NCBI Taxonomy" id="3048013"/>
    <lineage>
        <taxon>Bacteria</taxon>
        <taxon>Pseudomonadati</taxon>
        <taxon>Bacteroidota</taxon>
        <taxon>Cytophagia</taxon>
        <taxon>Cytophagales</taxon>
        <taxon>Rhodocytophagaceae</taxon>
        <taxon>Xanthocytophaga</taxon>
    </lineage>
</organism>
<dbReference type="PANTHER" id="PTHR11757:SF19">
    <property type="entry name" value="PROLYL ENDOPEPTIDASE-LIKE"/>
    <property type="match status" value="1"/>
</dbReference>
<keyword evidence="4" id="KW-0720">Serine protease</keyword>
<dbReference type="InterPro" id="IPR023302">
    <property type="entry name" value="Pept_S9A_N"/>
</dbReference>
<gene>
    <name evidence="7" type="ORF">QNI19_34900</name>
</gene>
<dbReference type="SUPFAM" id="SSF50993">
    <property type="entry name" value="Peptidase/esterase 'gauge' domain"/>
    <property type="match status" value="1"/>
</dbReference>
<dbReference type="SUPFAM" id="SSF53474">
    <property type="entry name" value="alpha/beta-Hydrolases"/>
    <property type="match status" value="1"/>
</dbReference>
<evidence type="ECO:0000256" key="1">
    <source>
        <dbReference type="ARBA" id="ARBA00005228"/>
    </source>
</evidence>
<dbReference type="Gene3D" id="3.40.50.1820">
    <property type="entry name" value="alpha/beta hydrolase"/>
    <property type="match status" value="1"/>
</dbReference>
<feature type="domain" description="Peptidase S9 prolyl oligopeptidase catalytic" evidence="5">
    <location>
        <begin position="481"/>
        <end position="693"/>
    </location>
</feature>
<dbReference type="InterPro" id="IPR051543">
    <property type="entry name" value="Serine_Peptidase_S9A"/>
</dbReference>
<feature type="domain" description="Peptidase S9A N-terminal" evidence="6">
    <location>
        <begin position="27"/>
        <end position="422"/>
    </location>
</feature>
<evidence type="ECO:0000256" key="2">
    <source>
        <dbReference type="ARBA" id="ARBA00022670"/>
    </source>
</evidence>
<proteinExistence type="inferred from homology"/>
<dbReference type="PANTHER" id="PTHR11757">
    <property type="entry name" value="PROTEASE FAMILY S9A OLIGOPEPTIDASE"/>
    <property type="match status" value="1"/>
</dbReference>
<evidence type="ECO:0000256" key="4">
    <source>
        <dbReference type="ARBA" id="ARBA00022825"/>
    </source>
</evidence>
<evidence type="ECO:0000259" key="5">
    <source>
        <dbReference type="Pfam" id="PF00326"/>
    </source>
</evidence>
<dbReference type="PRINTS" id="PR00862">
    <property type="entry name" value="PROLIGOPTASE"/>
</dbReference>
<keyword evidence="8" id="KW-1185">Reference proteome</keyword>
<comment type="caution">
    <text evidence="7">The sequence shown here is derived from an EMBL/GenBank/DDBJ whole genome shotgun (WGS) entry which is preliminary data.</text>
</comment>
<dbReference type="InterPro" id="IPR002470">
    <property type="entry name" value="Peptidase_S9A"/>
</dbReference>
<dbReference type="InterPro" id="IPR001375">
    <property type="entry name" value="Peptidase_S9_cat"/>
</dbReference>
<reference evidence="7 8" key="1">
    <citation type="submission" date="2023-05" db="EMBL/GenBank/DDBJ databases">
        <authorList>
            <person name="Zhang X."/>
        </authorList>
    </citation>
    <scope>NUCLEOTIDE SEQUENCE [LARGE SCALE GENOMIC DNA]</scope>
    <source>
        <strain evidence="7 8">DM2B3-1</strain>
    </source>
</reference>
<dbReference type="Proteomes" id="UP001228581">
    <property type="component" value="Unassembled WGS sequence"/>
</dbReference>
<dbReference type="Pfam" id="PF00326">
    <property type="entry name" value="Peptidase_S9"/>
    <property type="match status" value="1"/>
</dbReference>
<name>A0ABT7CWN8_9BACT</name>
<accession>A0ABT7CWN8</accession>
<sequence>MKEKETETSAPHFPDVKPPIAEVKAFEVKAKHGASRTDNYYWLNKREDPNVIKYLEAENAYTDTMMADTKVLQDKLFEEIKGRIKEDDESVPYKDGNYYYYTRFEKGGEYPIYCRKKGSLSAPEEVIINANERGHGHNYYSLGGLEVSDNEELVAFGEDTVSRRNYILRVKNLKTGEIYPDAIPNTEGGSYAWAADNKTLFYIIRHQQTLLGYQVWRHVLGTDPKTDVKVYEEKDDQFYMGLYRMKSKKYIAIACDHNGVSTEYRLLDASKPTGEFTVFLTREHGHEYNIEHYKDKFYVRTNWQAENFRLMEVPEGKTADKSAWKEVIPHRADVYLDGLEVFVNHLVLQERKEGLINIRVINQKSKAEHYINFGEPAYTAYTSTNPDFNTDVLRYGYTSMTTPPSTFDYNMDTKEAKLMKQQEVVGGYNKEEYVTERVYATARDGVKIPISIVYKKGFEKNGQAPLYQYSYGSYGYSTDPTFSVARLSLLNRGFAFAICHIRGGQEMGRQWYDNGKMLKKKNTFTDFIDCSEFLIKEKYTSTSHLYANGGSAGGLLMGAVANMAPDKYNAIIADVPFVDVVTTMLDESIPLTTGEYEEWGNPNEKEYYDYMLSYSPYDNVEKKAYPNMLVTTGLHDSQVQYWEPAKWVAKLRTLKTDNHVLLLKTNMEAGHGGASGRFKAIKETAFKYAFIFKLEGIKD</sequence>
<dbReference type="RefSeq" id="WP_314004431.1">
    <property type="nucleotide sequence ID" value="NZ_JASJOT010000041.1"/>
</dbReference>
<evidence type="ECO:0000256" key="3">
    <source>
        <dbReference type="ARBA" id="ARBA00022801"/>
    </source>
</evidence>
<keyword evidence="2" id="KW-0645">Protease</keyword>
<evidence type="ECO:0000259" key="6">
    <source>
        <dbReference type="Pfam" id="PF02897"/>
    </source>
</evidence>
<evidence type="ECO:0000313" key="8">
    <source>
        <dbReference type="Proteomes" id="UP001228581"/>
    </source>
</evidence>
<evidence type="ECO:0000313" key="7">
    <source>
        <dbReference type="EMBL" id="MDJ1498184.1"/>
    </source>
</evidence>
<dbReference type="Gene3D" id="2.130.10.120">
    <property type="entry name" value="Prolyl oligopeptidase, N-terminal domain"/>
    <property type="match status" value="1"/>
</dbReference>
<dbReference type="Pfam" id="PF02897">
    <property type="entry name" value="Peptidase_S9_N"/>
    <property type="match status" value="1"/>
</dbReference>
<dbReference type="InterPro" id="IPR029058">
    <property type="entry name" value="AB_hydrolase_fold"/>
</dbReference>
<dbReference type="EMBL" id="JASJOT010000041">
    <property type="protein sequence ID" value="MDJ1498184.1"/>
    <property type="molecule type" value="Genomic_DNA"/>
</dbReference>
<protein>
    <submittedName>
        <fullName evidence="7">S9 family peptidase</fullName>
    </submittedName>
</protein>